<accession>A0A0Q9XRT3</accession>
<dbReference type="AlphaFoldDB" id="A0A0Q9XRT3"/>
<evidence type="ECO:0000313" key="2">
    <source>
        <dbReference type="Proteomes" id="UP000009192"/>
    </source>
</evidence>
<protein>
    <submittedName>
        <fullName evidence="1">Uncharacterized protein</fullName>
    </submittedName>
</protein>
<dbReference type="OrthoDB" id="7857045at2759"/>
<dbReference type="InParanoid" id="A0A0Q9XRT3"/>
<reference evidence="1 2" key="1">
    <citation type="journal article" date="2007" name="Nature">
        <title>Evolution of genes and genomes on the Drosophila phylogeny.</title>
        <authorList>
            <consortium name="Drosophila 12 Genomes Consortium"/>
            <person name="Clark A.G."/>
            <person name="Eisen M.B."/>
            <person name="Smith D.R."/>
            <person name="Bergman C.M."/>
            <person name="Oliver B."/>
            <person name="Markow T.A."/>
            <person name="Kaufman T.C."/>
            <person name="Kellis M."/>
            <person name="Gelbart W."/>
            <person name="Iyer V.N."/>
            <person name="Pollard D.A."/>
            <person name="Sackton T.B."/>
            <person name="Larracuente A.M."/>
            <person name="Singh N.D."/>
            <person name="Abad J.P."/>
            <person name="Abt D.N."/>
            <person name="Adryan B."/>
            <person name="Aguade M."/>
            <person name="Akashi H."/>
            <person name="Anderson W.W."/>
            <person name="Aquadro C.F."/>
            <person name="Ardell D.H."/>
            <person name="Arguello R."/>
            <person name="Artieri C.G."/>
            <person name="Barbash D.A."/>
            <person name="Barker D."/>
            <person name="Barsanti P."/>
            <person name="Batterham P."/>
            <person name="Batzoglou S."/>
            <person name="Begun D."/>
            <person name="Bhutkar A."/>
            <person name="Blanco E."/>
            <person name="Bosak S.A."/>
            <person name="Bradley R.K."/>
            <person name="Brand A.D."/>
            <person name="Brent M.R."/>
            <person name="Brooks A.N."/>
            <person name="Brown R.H."/>
            <person name="Butlin R.K."/>
            <person name="Caggese C."/>
            <person name="Calvi B.R."/>
            <person name="Bernardo de Carvalho A."/>
            <person name="Caspi A."/>
            <person name="Castrezana S."/>
            <person name="Celniker S.E."/>
            <person name="Chang J.L."/>
            <person name="Chapple C."/>
            <person name="Chatterji S."/>
            <person name="Chinwalla A."/>
            <person name="Civetta A."/>
            <person name="Clifton S.W."/>
            <person name="Comeron J.M."/>
            <person name="Costello J.C."/>
            <person name="Coyne J.A."/>
            <person name="Daub J."/>
            <person name="David R.G."/>
            <person name="Delcher A.L."/>
            <person name="Delehaunty K."/>
            <person name="Do C.B."/>
            <person name="Ebling H."/>
            <person name="Edwards K."/>
            <person name="Eickbush T."/>
            <person name="Evans J.D."/>
            <person name="Filipski A."/>
            <person name="Findeiss S."/>
            <person name="Freyhult E."/>
            <person name="Fulton L."/>
            <person name="Fulton R."/>
            <person name="Garcia A.C."/>
            <person name="Gardiner A."/>
            <person name="Garfield D.A."/>
            <person name="Garvin B.E."/>
            <person name="Gibson G."/>
            <person name="Gilbert D."/>
            <person name="Gnerre S."/>
            <person name="Godfrey J."/>
            <person name="Good R."/>
            <person name="Gotea V."/>
            <person name="Gravely B."/>
            <person name="Greenberg A.J."/>
            <person name="Griffiths-Jones S."/>
            <person name="Gross S."/>
            <person name="Guigo R."/>
            <person name="Gustafson E.A."/>
            <person name="Haerty W."/>
            <person name="Hahn M.W."/>
            <person name="Halligan D.L."/>
            <person name="Halpern A.L."/>
            <person name="Halter G.M."/>
            <person name="Han M.V."/>
            <person name="Heger A."/>
            <person name="Hillier L."/>
            <person name="Hinrichs A.S."/>
            <person name="Holmes I."/>
            <person name="Hoskins R.A."/>
            <person name="Hubisz M.J."/>
            <person name="Hultmark D."/>
            <person name="Huntley M.A."/>
            <person name="Jaffe D.B."/>
            <person name="Jagadeeshan S."/>
            <person name="Jeck W.R."/>
            <person name="Johnson J."/>
            <person name="Jones C.D."/>
            <person name="Jordan W.C."/>
            <person name="Karpen G.H."/>
            <person name="Kataoka E."/>
            <person name="Keightley P.D."/>
            <person name="Kheradpour P."/>
            <person name="Kirkness E.F."/>
            <person name="Koerich L.B."/>
            <person name="Kristiansen K."/>
            <person name="Kudrna D."/>
            <person name="Kulathinal R.J."/>
            <person name="Kumar S."/>
            <person name="Kwok R."/>
            <person name="Lander E."/>
            <person name="Langley C.H."/>
            <person name="Lapoint R."/>
            <person name="Lazzaro B.P."/>
            <person name="Lee S.J."/>
            <person name="Levesque L."/>
            <person name="Li R."/>
            <person name="Lin C.F."/>
            <person name="Lin M.F."/>
            <person name="Lindblad-Toh K."/>
            <person name="Llopart A."/>
            <person name="Long M."/>
            <person name="Low L."/>
            <person name="Lozovsky E."/>
            <person name="Lu J."/>
            <person name="Luo M."/>
            <person name="Machado C.A."/>
            <person name="Makalowski W."/>
            <person name="Marzo M."/>
            <person name="Matsuda M."/>
            <person name="Matzkin L."/>
            <person name="McAllister B."/>
            <person name="McBride C.S."/>
            <person name="McKernan B."/>
            <person name="McKernan K."/>
            <person name="Mendez-Lago M."/>
            <person name="Minx P."/>
            <person name="Mollenhauer M.U."/>
            <person name="Montooth K."/>
            <person name="Mount S.M."/>
            <person name="Mu X."/>
            <person name="Myers E."/>
            <person name="Negre B."/>
            <person name="Newfeld S."/>
            <person name="Nielsen R."/>
            <person name="Noor M.A."/>
            <person name="O'Grady P."/>
            <person name="Pachter L."/>
            <person name="Papaceit M."/>
            <person name="Parisi M.J."/>
            <person name="Parisi M."/>
            <person name="Parts L."/>
            <person name="Pedersen J.S."/>
            <person name="Pesole G."/>
            <person name="Phillippy A.M."/>
            <person name="Ponting C.P."/>
            <person name="Pop M."/>
            <person name="Porcelli D."/>
            <person name="Powell J.R."/>
            <person name="Prohaska S."/>
            <person name="Pruitt K."/>
            <person name="Puig M."/>
            <person name="Quesneville H."/>
            <person name="Ram K.R."/>
            <person name="Rand D."/>
            <person name="Rasmussen M.D."/>
            <person name="Reed L.K."/>
            <person name="Reenan R."/>
            <person name="Reily A."/>
            <person name="Remington K.A."/>
            <person name="Rieger T.T."/>
            <person name="Ritchie M.G."/>
            <person name="Robin C."/>
            <person name="Rogers Y.H."/>
            <person name="Rohde C."/>
            <person name="Rozas J."/>
            <person name="Rubenfield M.J."/>
            <person name="Ruiz A."/>
            <person name="Russo S."/>
            <person name="Salzberg S.L."/>
            <person name="Sanchez-Gracia A."/>
            <person name="Saranga D.J."/>
            <person name="Sato H."/>
            <person name="Schaeffer S.W."/>
            <person name="Schatz M.C."/>
            <person name="Schlenke T."/>
            <person name="Schwartz R."/>
            <person name="Segarra C."/>
            <person name="Singh R.S."/>
            <person name="Sirot L."/>
            <person name="Sirota M."/>
            <person name="Sisneros N.B."/>
            <person name="Smith C.D."/>
            <person name="Smith T.F."/>
            <person name="Spieth J."/>
            <person name="Stage D.E."/>
            <person name="Stark A."/>
            <person name="Stephan W."/>
            <person name="Strausberg R.L."/>
            <person name="Strempel S."/>
            <person name="Sturgill D."/>
            <person name="Sutton G."/>
            <person name="Sutton G.G."/>
            <person name="Tao W."/>
            <person name="Teichmann S."/>
            <person name="Tobari Y.N."/>
            <person name="Tomimura Y."/>
            <person name="Tsolas J.M."/>
            <person name="Valente V.L."/>
            <person name="Venter E."/>
            <person name="Venter J.C."/>
            <person name="Vicario S."/>
            <person name="Vieira F.G."/>
            <person name="Vilella A.J."/>
            <person name="Villasante A."/>
            <person name="Walenz B."/>
            <person name="Wang J."/>
            <person name="Wasserman M."/>
            <person name="Watts T."/>
            <person name="Wilson D."/>
            <person name="Wilson R.K."/>
            <person name="Wing R.A."/>
            <person name="Wolfner M.F."/>
            <person name="Wong A."/>
            <person name="Wong G.K."/>
            <person name="Wu C.I."/>
            <person name="Wu G."/>
            <person name="Yamamoto D."/>
            <person name="Yang H.P."/>
            <person name="Yang S.P."/>
            <person name="Yorke J.A."/>
            <person name="Yoshida K."/>
            <person name="Zdobnov E."/>
            <person name="Zhang P."/>
            <person name="Zhang Y."/>
            <person name="Zimin A.V."/>
            <person name="Baldwin J."/>
            <person name="Abdouelleil A."/>
            <person name="Abdulkadir J."/>
            <person name="Abebe A."/>
            <person name="Abera B."/>
            <person name="Abreu J."/>
            <person name="Acer S.C."/>
            <person name="Aftuck L."/>
            <person name="Alexander A."/>
            <person name="An P."/>
            <person name="Anderson E."/>
            <person name="Anderson S."/>
            <person name="Arachi H."/>
            <person name="Azer M."/>
            <person name="Bachantsang P."/>
            <person name="Barry A."/>
            <person name="Bayul T."/>
            <person name="Berlin A."/>
            <person name="Bessette D."/>
            <person name="Bloom T."/>
            <person name="Blye J."/>
            <person name="Boguslavskiy L."/>
            <person name="Bonnet C."/>
            <person name="Boukhgalter B."/>
            <person name="Bourzgui I."/>
            <person name="Brown A."/>
            <person name="Cahill P."/>
            <person name="Channer S."/>
            <person name="Cheshatsang Y."/>
            <person name="Chuda L."/>
            <person name="Citroen M."/>
            <person name="Collymore A."/>
            <person name="Cooke P."/>
            <person name="Costello M."/>
            <person name="D'Aco K."/>
            <person name="Daza R."/>
            <person name="De Haan G."/>
            <person name="DeGray S."/>
            <person name="DeMaso C."/>
            <person name="Dhargay N."/>
            <person name="Dooley K."/>
            <person name="Dooley E."/>
            <person name="Doricent M."/>
            <person name="Dorje P."/>
            <person name="Dorjee K."/>
            <person name="Dupes A."/>
            <person name="Elong R."/>
            <person name="Falk J."/>
            <person name="Farina A."/>
            <person name="Faro S."/>
            <person name="Ferguson D."/>
            <person name="Fisher S."/>
            <person name="Foley C.D."/>
            <person name="Franke A."/>
            <person name="Friedrich D."/>
            <person name="Gadbois L."/>
            <person name="Gearin G."/>
            <person name="Gearin C.R."/>
            <person name="Giannoukos G."/>
            <person name="Goode T."/>
            <person name="Graham J."/>
            <person name="Grandbois E."/>
            <person name="Grewal S."/>
            <person name="Gyaltsen K."/>
            <person name="Hafez N."/>
            <person name="Hagos B."/>
            <person name="Hall J."/>
            <person name="Henson C."/>
            <person name="Hollinger A."/>
            <person name="Honan T."/>
            <person name="Huard M.D."/>
            <person name="Hughes L."/>
            <person name="Hurhula B."/>
            <person name="Husby M.E."/>
            <person name="Kamat A."/>
            <person name="Kanga B."/>
            <person name="Kashin S."/>
            <person name="Khazanovich D."/>
            <person name="Kisner P."/>
            <person name="Lance K."/>
            <person name="Lara M."/>
            <person name="Lee W."/>
            <person name="Lennon N."/>
            <person name="Letendre F."/>
            <person name="LeVine R."/>
            <person name="Lipovsky A."/>
            <person name="Liu X."/>
            <person name="Liu J."/>
            <person name="Liu S."/>
            <person name="Lokyitsang T."/>
            <person name="Lokyitsang Y."/>
            <person name="Lubonja R."/>
            <person name="Lui A."/>
            <person name="MacDonald P."/>
            <person name="Magnisalis V."/>
            <person name="Maru K."/>
            <person name="Matthews C."/>
            <person name="McCusker W."/>
            <person name="McDonough S."/>
            <person name="Mehta T."/>
            <person name="Meldrim J."/>
            <person name="Meneus L."/>
            <person name="Mihai O."/>
            <person name="Mihalev A."/>
            <person name="Mihova T."/>
            <person name="Mittelman R."/>
            <person name="Mlenga V."/>
            <person name="Montmayeur A."/>
            <person name="Mulrain L."/>
            <person name="Navidi A."/>
            <person name="Naylor J."/>
            <person name="Negash T."/>
            <person name="Nguyen T."/>
            <person name="Nguyen N."/>
            <person name="Nicol R."/>
            <person name="Norbu C."/>
            <person name="Norbu N."/>
            <person name="Novod N."/>
            <person name="O'Neill B."/>
            <person name="Osman S."/>
            <person name="Markiewicz E."/>
            <person name="Oyono O.L."/>
            <person name="Patti C."/>
            <person name="Phunkhang P."/>
            <person name="Pierre F."/>
            <person name="Priest M."/>
            <person name="Raghuraman S."/>
            <person name="Rege F."/>
            <person name="Reyes R."/>
            <person name="Rise C."/>
            <person name="Rogov P."/>
            <person name="Ross K."/>
            <person name="Ryan E."/>
            <person name="Settipalli S."/>
            <person name="Shea T."/>
            <person name="Sherpa N."/>
            <person name="Shi L."/>
            <person name="Shih D."/>
            <person name="Sparrow T."/>
            <person name="Spaulding J."/>
            <person name="Stalker J."/>
            <person name="Stange-Thomann N."/>
            <person name="Stavropoulos S."/>
            <person name="Stone C."/>
            <person name="Strader C."/>
            <person name="Tesfaye S."/>
            <person name="Thomson T."/>
            <person name="Thoulutsang Y."/>
            <person name="Thoulutsang D."/>
            <person name="Topham K."/>
            <person name="Topping I."/>
            <person name="Tsamla T."/>
            <person name="Vassiliev H."/>
            <person name="Vo A."/>
            <person name="Wangchuk T."/>
            <person name="Wangdi T."/>
            <person name="Weiand M."/>
            <person name="Wilkinson J."/>
            <person name="Wilson A."/>
            <person name="Yadav S."/>
            <person name="Young G."/>
            <person name="Yu Q."/>
            <person name="Zembek L."/>
            <person name="Zhong D."/>
            <person name="Zimmer A."/>
            <person name="Zwirko Z."/>
            <person name="Jaffe D.B."/>
            <person name="Alvarez P."/>
            <person name="Brockman W."/>
            <person name="Butler J."/>
            <person name="Chin C."/>
            <person name="Gnerre S."/>
            <person name="Grabherr M."/>
            <person name="Kleber M."/>
            <person name="Mauceli E."/>
            <person name="MacCallum I."/>
        </authorList>
    </citation>
    <scope>NUCLEOTIDE SEQUENCE [LARGE SCALE GENOMIC DNA]</scope>
    <source>
        <strain evidence="2">Tucson 15081-1352.22</strain>
    </source>
</reference>
<evidence type="ECO:0000313" key="1">
    <source>
        <dbReference type="EMBL" id="KRG07191.1"/>
    </source>
</evidence>
<sequence length="273" mass="29995">MWMQLCSRAFIAGSNHSIPLADEALDSGESHAAVLKDDFNLRNSFWVDTNGSSPQLDLQKKVQAPMLKIAHSFRVVHRPQLRKVYLFGCPLFHNCVSTTIPHKQFQSSDINDYNFHEALLADNVNKLTILQGSMDLFTIKVKPHELSTKIVTNQLPVLAEKFQVGDLLKINELALLTLFEKPSLGLDSCKDNGSACGLNGDLNECKCNLCSKRMNAIKSSVSRAKQLVDRAVQSVGVSPPTAAASTSHQAKSNCYLINLAHLLLVIACLRGVP</sequence>
<organism evidence="1 2">
    <name type="scientific">Drosophila mojavensis</name>
    <name type="common">Fruit fly</name>
    <dbReference type="NCBI Taxonomy" id="7230"/>
    <lineage>
        <taxon>Eukaryota</taxon>
        <taxon>Metazoa</taxon>
        <taxon>Ecdysozoa</taxon>
        <taxon>Arthropoda</taxon>
        <taxon>Hexapoda</taxon>
        <taxon>Insecta</taxon>
        <taxon>Pterygota</taxon>
        <taxon>Neoptera</taxon>
        <taxon>Endopterygota</taxon>
        <taxon>Diptera</taxon>
        <taxon>Brachycera</taxon>
        <taxon>Muscomorpha</taxon>
        <taxon>Ephydroidea</taxon>
        <taxon>Drosophilidae</taxon>
        <taxon>Drosophila</taxon>
    </lineage>
</organism>
<gene>
    <name evidence="1" type="primary">Dmoj\GI25844</name>
    <name evidence="1" type="ORF">Dmoj_GI25844</name>
</gene>
<dbReference type="EMBL" id="CH933812">
    <property type="protein sequence ID" value="KRG07191.1"/>
    <property type="molecule type" value="Genomic_DNA"/>
</dbReference>
<name>A0A0Q9XRT3_DROMO</name>
<dbReference type="KEGG" id="dmo:Dmoj_GI25844"/>
<proteinExistence type="predicted"/>
<dbReference type="Proteomes" id="UP000009192">
    <property type="component" value="Unassembled WGS sequence"/>
</dbReference>
<keyword evidence="2" id="KW-1185">Reference proteome</keyword>